<dbReference type="EMBL" id="JAWPEI010000011">
    <property type="protein sequence ID" value="KAK4710216.1"/>
    <property type="molecule type" value="Genomic_DNA"/>
</dbReference>
<feature type="compositionally biased region" description="Basic and acidic residues" evidence="1">
    <location>
        <begin position="58"/>
        <end position="68"/>
    </location>
</feature>
<protein>
    <recommendedName>
        <fullName evidence="4">Late embryogenesis abundant protein</fullName>
    </recommendedName>
</protein>
<sequence>MIKGYKVLRMINAIRLANRAQLPPSVLSNPLAYHIARNNSDIRFVTSAGQPDNNNMDQTKKPEQDKAADTMSSSYGEAYATRSDEEGFGGIYGGNKEDEENIKHGKAPECETKQGSEVKEKEKARNQPQAA</sequence>
<accession>A0AAV9KA63</accession>
<keyword evidence="3" id="KW-1185">Reference proteome</keyword>
<evidence type="ECO:0008006" key="4">
    <source>
        <dbReference type="Google" id="ProtNLM"/>
    </source>
</evidence>
<reference evidence="2 3" key="1">
    <citation type="submission" date="2023-10" db="EMBL/GenBank/DDBJ databases">
        <title>Genome-Wide Identification Analysis in wild type Solanum Pinnatisectum Reveals Some Genes Defensing Phytophthora Infestans.</title>
        <authorList>
            <person name="Sun C."/>
        </authorList>
    </citation>
    <scope>NUCLEOTIDE SEQUENCE [LARGE SCALE GENOMIC DNA]</scope>
    <source>
        <strain evidence="2">LQN</strain>
        <tissue evidence="2">Leaf</tissue>
    </source>
</reference>
<feature type="compositionally biased region" description="Basic and acidic residues" evidence="1">
    <location>
        <begin position="101"/>
        <end position="125"/>
    </location>
</feature>
<proteinExistence type="predicted"/>
<organism evidence="2 3">
    <name type="scientific">Solanum pinnatisectum</name>
    <name type="common">tansyleaf nightshade</name>
    <dbReference type="NCBI Taxonomy" id="50273"/>
    <lineage>
        <taxon>Eukaryota</taxon>
        <taxon>Viridiplantae</taxon>
        <taxon>Streptophyta</taxon>
        <taxon>Embryophyta</taxon>
        <taxon>Tracheophyta</taxon>
        <taxon>Spermatophyta</taxon>
        <taxon>Magnoliopsida</taxon>
        <taxon>eudicotyledons</taxon>
        <taxon>Gunneridae</taxon>
        <taxon>Pentapetalae</taxon>
        <taxon>asterids</taxon>
        <taxon>lamiids</taxon>
        <taxon>Solanales</taxon>
        <taxon>Solanaceae</taxon>
        <taxon>Solanoideae</taxon>
        <taxon>Solaneae</taxon>
        <taxon>Solanum</taxon>
    </lineage>
</organism>
<evidence type="ECO:0000313" key="2">
    <source>
        <dbReference type="EMBL" id="KAK4710216.1"/>
    </source>
</evidence>
<evidence type="ECO:0000313" key="3">
    <source>
        <dbReference type="Proteomes" id="UP001311915"/>
    </source>
</evidence>
<dbReference type="PANTHER" id="PTHR36410">
    <property type="entry name" value="EXPRESSED PROTEIN"/>
    <property type="match status" value="1"/>
</dbReference>
<evidence type="ECO:0000256" key="1">
    <source>
        <dbReference type="SAM" id="MobiDB-lite"/>
    </source>
</evidence>
<feature type="region of interest" description="Disordered" evidence="1">
    <location>
        <begin position="46"/>
        <end position="131"/>
    </location>
</feature>
<feature type="compositionally biased region" description="Polar residues" evidence="1">
    <location>
        <begin position="46"/>
        <end position="57"/>
    </location>
</feature>
<dbReference type="PANTHER" id="PTHR36410:SF1">
    <property type="entry name" value="EXPRESSED PROTEIN"/>
    <property type="match status" value="1"/>
</dbReference>
<comment type="caution">
    <text evidence="2">The sequence shown here is derived from an EMBL/GenBank/DDBJ whole genome shotgun (WGS) entry which is preliminary data.</text>
</comment>
<dbReference type="Proteomes" id="UP001311915">
    <property type="component" value="Unassembled WGS sequence"/>
</dbReference>
<name>A0AAV9KA63_9SOLN</name>
<dbReference type="AlphaFoldDB" id="A0AAV9KA63"/>
<gene>
    <name evidence="2" type="ORF">R3W88_004729</name>
</gene>